<dbReference type="SMART" id="SM00257">
    <property type="entry name" value="LysM"/>
    <property type="match status" value="4"/>
</dbReference>
<evidence type="ECO:0000313" key="9">
    <source>
        <dbReference type="Proteomes" id="UP000433876"/>
    </source>
</evidence>
<evidence type="ECO:0000256" key="1">
    <source>
        <dbReference type="ARBA" id="ARBA00022669"/>
    </source>
</evidence>
<dbReference type="AlphaFoldDB" id="A0A8S8ZFF3"/>
<organism evidence="8 9">
    <name type="scientific">Sordaria macrospora</name>
    <dbReference type="NCBI Taxonomy" id="5147"/>
    <lineage>
        <taxon>Eukaryota</taxon>
        <taxon>Fungi</taxon>
        <taxon>Dikarya</taxon>
        <taxon>Ascomycota</taxon>
        <taxon>Pezizomycotina</taxon>
        <taxon>Sordariomycetes</taxon>
        <taxon>Sordariomycetidae</taxon>
        <taxon>Sordariales</taxon>
        <taxon>Sordariaceae</taxon>
        <taxon>Sordaria</taxon>
    </lineage>
</organism>
<dbReference type="InterPro" id="IPR052210">
    <property type="entry name" value="LysM1-like"/>
</dbReference>
<evidence type="ECO:0000256" key="2">
    <source>
        <dbReference type="ARBA" id="ARBA00022729"/>
    </source>
</evidence>
<evidence type="ECO:0000256" key="6">
    <source>
        <dbReference type="SAM" id="SignalP"/>
    </source>
</evidence>
<protein>
    <recommendedName>
        <fullName evidence="7">LysM domain-containing protein</fullName>
    </recommendedName>
</protein>
<evidence type="ECO:0000256" key="4">
    <source>
        <dbReference type="ARBA" id="ARBA00044955"/>
    </source>
</evidence>
<dbReference type="PANTHER" id="PTHR34997">
    <property type="entry name" value="AM15"/>
    <property type="match status" value="1"/>
</dbReference>
<keyword evidence="2 6" id="KW-0732">Signal</keyword>
<keyword evidence="1" id="KW-0147">Chitin-binding</keyword>
<sequence length="378" mass="39507">MKSLQLVFAAIFLSHGVWSQFTVPPDTTADPNTIKTCTWWHVAGSSDSCASIASAYGITSEQFARWDVTDSPKNPSVATACKLTVGNSYCIENNFGQDDPPTPSTSSSTLIGTTTTSTTASTTTGNGISTPTPIQEGMVSNCNKFHFVEPNQGCTTIGSTYGVSLAQLVAWNPAIGSQCTGLWANTYLCVGVVGSSTTLTTTTTKATTTTSSGNGITTPTPTQAGMVGNCDRFHLVKSGDQCGTIASTYGITLANFYSWNPAVGTSCQSLWLDTYVCVRTIGFVPPKSTTTTTTTKKTTSTTTAGGVATPTPTQPGMVSGCKKFHKGGGNVSTVASGDQCGTIATRYSISLANFYSWNPAVGSNCQTLWLDYYVCVGR</sequence>
<feature type="region of interest" description="Disordered" evidence="5">
    <location>
        <begin position="289"/>
        <end position="309"/>
    </location>
</feature>
<reference evidence="8 9" key="1">
    <citation type="submission" date="2017-07" db="EMBL/GenBank/DDBJ databases">
        <title>Genome sequence of the Sordaria macrospora wild type strain R19027.</title>
        <authorList>
            <person name="Nowrousian M."/>
            <person name="Teichert I."/>
            <person name="Kueck U."/>
        </authorList>
    </citation>
    <scope>NUCLEOTIDE SEQUENCE [LARGE SCALE GENOMIC DNA]</scope>
    <source>
        <strain evidence="8 9">R19027</strain>
        <tissue evidence="8">Mycelium</tissue>
    </source>
</reference>
<dbReference type="CDD" id="cd00118">
    <property type="entry name" value="LysM"/>
    <property type="match status" value="4"/>
</dbReference>
<comment type="similarity">
    <text evidence="4">Belongs to the secreted LysM effector family.</text>
</comment>
<dbReference type="InterPro" id="IPR018392">
    <property type="entry name" value="LysM"/>
</dbReference>
<evidence type="ECO:0000256" key="5">
    <source>
        <dbReference type="SAM" id="MobiDB-lite"/>
    </source>
</evidence>
<evidence type="ECO:0000256" key="3">
    <source>
        <dbReference type="ARBA" id="ARBA00023026"/>
    </source>
</evidence>
<dbReference type="Pfam" id="PF01476">
    <property type="entry name" value="LysM"/>
    <property type="match status" value="4"/>
</dbReference>
<proteinExistence type="inferred from homology"/>
<feature type="domain" description="LysM" evidence="7">
    <location>
        <begin position="232"/>
        <end position="278"/>
    </location>
</feature>
<feature type="domain" description="LysM" evidence="7">
    <location>
        <begin position="330"/>
        <end position="376"/>
    </location>
</feature>
<evidence type="ECO:0000259" key="7">
    <source>
        <dbReference type="PROSITE" id="PS51782"/>
    </source>
</evidence>
<dbReference type="Proteomes" id="UP000433876">
    <property type="component" value="Unassembled WGS sequence"/>
</dbReference>
<accession>A0A8S8ZFF3</accession>
<comment type="caution">
    <text evidence="8">The sequence shown here is derived from an EMBL/GenBank/DDBJ whole genome shotgun (WGS) entry which is preliminary data.</text>
</comment>
<feature type="region of interest" description="Disordered" evidence="5">
    <location>
        <begin position="95"/>
        <end position="133"/>
    </location>
</feature>
<dbReference type="GO" id="GO:0008061">
    <property type="term" value="F:chitin binding"/>
    <property type="evidence" value="ECO:0007669"/>
    <property type="project" value="UniProtKB-KW"/>
</dbReference>
<dbReference type="SUPFAM" id="SSF54106">
    <property type="entry name" value="LysM domain"/>
    <property type="match status" value="3"/>
</dbReference>
<feature type="compositionally biased region" description="Low complexity" evidence="5">
    <location>
        <begin position="104"/>
        <end position="130"/>
    </location>
</feature>
<feature type="domain" description="LysM" evidence="7">
    <location>
        <begin position="39"/>
        <end position="91"/>
    </location>
</feature>
<dbReference type="PANTHER" id="PTHR34997:SF2">
    <property type="entry name" value="LYSM DOMAIN-CONTAINING PROTEIN-RELATED"/>
    <property type="match status" value="1"/>
</dbReference>
<dbReference type="InterPro" id="IPR036779">
    <property type="entry name" value="LysM_dom_sf"/>
</dbReference>
<dbReference type="PROSITE" id="PS51782">
    <property type="entry name" value="LYSM"/>
    <property type="match status" value="4"/>
</dbReference>
<evidence type="ECO:0000313" key="8">
    <source>
        <dbReference type="EMBL" id="KAA8624008.1"/>
    </source>
</evidence>
<feature type="domain" description="LysM" evidence="7">
    <location>
        <begin position="144"/>
        <end position="190"/>
    </location>
</feature>
<keyword evidence="3" id="KW-0843">Virulence</keyword>
<feature type="chain" id="PRO_5035804291" description="LysM domain-containing protein" evidence="6">
    <location>
        <begin position="20"/>
        <end position="378"/>
    </location>
</feature>
<dbReference type="VEuPathDB" id="FungiDB:SMAC_02289"/>
<dbReference type="Gene3D" id="3.10.350.10">
    <property type="entry name" value="LysM domain"/>
    <property type="match status" value="4"/>
</dbReference>
<gene>
    <name evidence="8" type="ORF">SMACR_09123</name>
</gene>
<dbReference type="EMBL" id="NMPR01000275">
    <property type="protein sequence ID" value="KAA8624008.1"/>
    <property type="molecule type" value="Genomic_DNA"/>
</dbReference>
<name>A0A8S8ZFF3_SORMA</name>
<feature type="signal peptide" evidence="6">
    <location>
        <begin position="1"/>
        <end position="19"/>
    </location>
</feature>